<organism evidence="1">
    <name type="scientific">marine sediment metagenome</name>
    <dbReference type="NCBI Taxonomy" id="412755"/>
    <lineage>
        <taxon>unclassified sequences</taxon>
        <taxon>metagenomes</taxon>
        <taxon>ecological metagenomes</taxon>
    </lineage>
</organism>
<dbReference type="SUPFAM" id="SSF52402">
    <property type="entry name" value="Adenine nucleotide alpha hydrolases-like"/>
    <property type="match status" value="1"/>
</dbReference>
<reference evidence="1" key="1">
    <citation type="journal article" date="2015" name="Nature">
        <title>Complex archaea that bridge the gap between prokaryotes and eukaryotes.</title>
        <authorList>
            <person name="Spang A."/>
            <person name="Saw J.H."/>
            <person name="Jorgensen S.L."/>
            <person name="Zaremba-Niedzwiedzka K."/>
            <person name="Martijn J."/>
            <person name="Lind A.E."/>
            <person name="van Eijk R."/>
            <person name="Schleper C."/>
            <person name="Guy L."/>
            <person name="Ettema T.J."/>
        </authorList>
    </citation>
    <scope>NUCLEOTIDE SEQUENCE</scope>
</reference>
<name>A0A0F9PXX2_9ZZZZ</name>
<dbReference type="InterPro" id="IPR020022">
    <property type="entry name" value="N-acetyl_sugar_amidoTrfase"/>
</dbReference>
<evidence type="ECO:0000313" key="1">
    <source>
        <dbReference type="EMBL" id="KKN36490.1"/>
    </source>
</evidence>
<gene>
    <name evidence="1" type="ORF">LCGC14_0773130</name>
</gene>
<sequence length="363" mass="41733">MNYCKRCCQNLSRPKLHIVDGVCGACLYEESKKDIDWDARFKELVKVADWAKREADKRGTHDCISGVSGGKDSTFVSMYAREKLGLNVLLVNAAPDSITEIGKYNIDNLIGQGFDCTTVTVNPKVLKKLMRQDFFRHLQLRICTEFPVYASVYIMAKKLNIPMVVNGENPALTLGVSADLPTDGDASQVFRVNTVAGKIPEIEYADLIEAGEISKDDLYWYTFPDLTGWDGKACWVQYYAPEWSQTGNALYARMRGLKFREDDMRNLGRIHPWTALDSDFHMVNQMFKYAKLGFGFTTDEVCYDIREGRMTREEGFKLIEEFDGLCGEEYIKKLCDYIDITEGQFWENLYKHARYVRKEWNPK</sequence>
<dbReference type="AlphaFoldDB" id="A0A0F9PXX2"/>
<protein>
    <recommendedName>
        <fullName evidence="2">NAD/GMP synthase domain-containing protein</fullName>
    </recommendedName>
</protein>
<proteinExistence type="predicted"/>
<evidence type="ECO:0008006" key="2">
    <source>
        <dbReference type="Google" id="ProtNLM"/>
    </source>
</evidence>
<accession>A0A0F9PXX2</accession>
<dbReference type="EMBL" id="LAZR01001962">
    <property type="protein sequence ID" value="KKN36490.1"/>
    <property type="molecule type" value="Genomic_DNA"/>
</dbReference>
<dbReference type="NCBIfam" id="TIGR03573">
    <property type="entry name" value="WbuX"/>
    <property type="match status" value="1"/>
</dbReference>
<comment type="caution">
    <text evidence="1">The sequence shown here is derived from an EMBL/GenBank/DDBJ whole genome shotgun (WGS) entry which is preliminary data.</text>
</comment>